<gene>
    <name evidence="1" type="ORF">TALK_17720</name>
</gene>
<evidence type="ECO:0000313" key="1">
    <source>
        <dbReference type="EMBL" id="OSQ45306.1"/>
    </source>
</evidence>
<dbReference type="AlphaFoldDB" id="A0A1Y2L7Y4"/>
<dbReference type="GO" id="GO:0009307">
    <property type="term" value="P:DNA restriction-modification system"/>
    <property type="evidence" value="ECO:0007669"/>
    <property type="project" value="InterPro"/>
</dbReference>
<sequence length="303" mass="34099">MSLLSLERKNFHKILLENNILCFSKASVEHAKKHGVNYISCIADIGNKGSVAIANHLTNLICVNTKTDANKLTKKPKGQSLGDQFEVICKNYLIATFLKLNHIRPGNWHITKDGNYLGNFEQYSHLNDLERLMSTNNELRTFLGEGYTIKPDIVVARSPLSDEEINSSEMLVDNYTARKTAIRKVNHNDPRHPSFLLHASVSCKFTMRSDRAQNTRTEALNLIRSRKGRVPHIVAVTAEPMAGRIASLALGTGDMDCVYHFALNELQQTYQELELHDALDTLETMIDGKRLKDISDLPLDLTV</sequence>
<organism evidence="1 2">
    <name type="scientific">Thalassospira alkalitolerans</name>
    <dbReference type="NCBI Taxonomy" id="1293890"/>
    <lineage>
        <taxon>Bacteria</taxon>
        <taxon>Pseudomonadati</taxon>
        <taxon>Pseudomonadota</taxon>
        <taxon>Alphaproteobacteria</taxon>
        <taxon>Rhodospirillales</taxon>
        <taxon>Thalassospiraceae</taxon>
        <taxon>Thalassospira</taxon>
    </lineage>
</organism>
<dbReference type="EMBL" id="JFKB01000015">
    <property type="protein sequence ID" value="OSQ45306.1"/>
    <property type="molecule type" value="Genomic_DNA"/>
</dbReference>
<dbReference type="InterPro" id="IPR011335">
    <property type="entry name" value="Restrct_endonuc-II-like"/>
</dbReference>
<dbReference type="InterPro" id="IPR037083">
    <property type="entry name" value="NgoMIV_sf"/>
</dbReference>
<dbReference type="Pfam" id="PF09015">
    <property type="entry name" value="NgoMIV_restric"/>
    <property type="match status" value="1"/>
</dbReference>
<proteinExistence type="predicted"/>
<accession>A0A1Y2L7Y4</accession>
<dbReference type="InterPro" id="IPR015105">
    <property type="entry name" value="NgoMIV"/>
</dbReference>
<dbReference type="SUPFAM" id="SSF52980">
    <property type="entry name" value="Restriction endonuclease-like"/>
    <property type="match status" value="1"/>
</dbReference>
<dbReference type="OrthoDB" id="5504137at2"/>
<keyword evidence="2" id="KW-1185">Reference proteome</keyword>
<reference evidence="1 2" key="1">
    <citation type="submission" date="2014-03" db="EMBL/GenBank/DDBJ databases">
        <title>The draft genome sequence of Thalassospira alkalitolerans JCM 18968.</title>
        <authorList>
            <person name="Lai Q."/>
            <person name="Shao Z."/>
        </authorList>
    </citation>
    <scope>NUCLEOTIDE SEQUENCE [LARGE SCALE GENOMIC DNA]</scope>
    <source>
        <strain evidence="1 2">JCM 18968</strain>
    </source>
</reference>
<comment type="caution">
    <text evidence="1">The sequence shown here is derived from an EMBL/GenBank/DDBJ whole genome shotgun (WGS) entry which is preliminary data.</text>
</comment>
<protein>
    <recommendedName>
        <fullName evidence="3">Restriction endonuclease NgoMIV</fullName>
    </recommendedName>
</protein>
<dbReference type="CDD" id="cd22340">
    <property type="entry name" value="NgoMIV-like"/>
    <property type="match status" value="1"/>
</dbReference>
<name>A0A1Y2L7Y4_9PROT</name>
<dbReference type="Gene3D" id="3.40.50.10010">
    <property type="entry name" value="Type-2 restriction enzyme NgoMIV"/>
    <property type="match status" value="1"/>
</dbReference>
<evidence type="ECO:0008006" key="3">
    <source>
        <dbReference type="Google" id="ProtNLM"/>
    </source>
</evidence>
<evidence type="ECO:0000313" key="2">
    <source>
        <dbReference type="Proteomes" id="UP000193396"/>
    </source>
</evidence>
<dbReference type="Proteomes" id="UP000193396">
    <property type="component" value="Unassembled WGS sequence"/>
</dbReference>
<dbReference type="RefSeq" id="WP_085620486.1">
    <property type="nucleotide sequence ID" value="NZ_JFKB01000015.1"/>
</dbReference>
<dbReference type="GO" id="GO:0009036">
    <property type="term" value="F:type II site-specific deoxyribonuclease activity"/>
    <property type="evidence" value="ECO:0007669"/>
    <property type="project" value="InterPro"/>
</dbReference>